<dbReference type="eggNOG" id="COG0589">
    <property type="taxonomic scope" value="Bacteria"/>
</dbReference>
<dbReference type="InterPro" id="IPR006015">
    <property type="entry name" value="Universal_stress_UspA"/>
</dbReference>
<dbReference type="AlphaFoldDB" id="L0KLF1"/>
<sequence length="275" mass="29227">MPFKTILAVTGTDLGNSDIKLAAGLCEQIGAHLSVLIAGLAPSLPLLGVDVVSDIWLQERDRDIERLQARAAAVSKLLCDSSLSIDIASEFSEHVWANEAIGRRARYADLAVFGPAMLAGQALREKALEGLLFSSCTPLLLVPAGSTPTLRPKRVLIGWDAGVEASRAARASLELLRGAQEVHVVLIDPVEKDQGAEPGADVAAYLSRNGVRVTVDRLPSLGLPIAEVLSQHAIDRSADILVAGAYGHSRARERMFGGVTKSLLENPQLPILMAH</sequence>
<reference evidence="2" key="1">
    <citation type="submission" date="2012-02" db="EMBL/GenBank/DDBJ databases">
        <title>Complete sequence of Mesorhizobium australicum WSM2073.</title>
        <authorList>
            <person name="Lucas S."/>
            <person name="Han J."/>
            <person name="Lapidus A."/>
            <person name="Cheng J.-F."/>
            <person name="Goodwin L."/>
            <person name="Pitluck S."/>
            <person name="Peters L."/>
            <person name="Gu W."/>
            <person name="Detter J.C."/>
            <person name="Han C."/>
            <person name="Tapia R."/>
            <person name="Land M."/>
            <person name="Hauser L."/>
            <person name="Kyrpides N."/>
            <person name="Ivanova N."/>
            <person name="Pagani I."/>
            <person name="Reeve W.G."/>
            <person name="Howieson J.G."/>
            <person name="Tiwari R.P."/>
            <person name="O'Hara G.W."/>
            <person name="Atkins C.A."/>
            <person name="Ronson C.W."/>
            <person name="Nandasena K.G."/>
            <person name="Woyke T."/>
        </authorList>
    </citation>
    <scope>NUCLEOTIDE SEQUENCE [LARGE SCALE GENOMIC DNA]</scope>
    <source>
        <strain evidence="2">LMG 24608 / HAMBI 3006 / WSM2073</strain>
    </source>
</reference>
<evidence type="ECO:0000313" key="2">
    <source>
        <dbReference type="Proteomes" id="UP000010998"/>
    </source>
</evidence>
<gene>
    <name evidence="1" type="ordered locus">Mesau_02490</name>
</gene>
<name>L0KLF1_MESAW</name>
<dbReference type="STRING" id="754035.Mesau_02490"/>
<keyword evidence="2" id="KW-1185">Reference proteome</keyword>
<proteinExistence type="predicted"/>
<dbReference type="KEGG" id="mam:Mesau_02490"/>
<protein>
    <submittedName>
        <fullName evidence="1">Universal stress protein UspA-like protein</fullName>
    </submittedName>
</protein>
<dbReference type="EMBL" id="CP003358">
    <property type="protein sequence ID" value="AGB44913.1"/>
    <property type="molecule type" value="Genomic_DNA"/>
</dbReference>
<dbReference type="Gene3D" id="3.40.50.12370">
    <property type="match status" value="1"/>
</dbReference>
<dbReference type="SUPFAM" id="SSF52402">
    <property type="entry name" value="Adenine nucleotide alpha hydrolases-like"/>
    <property type="match status" value="1"/>
</dbReference>
<dbReference type="Proteomes" id="UP000010998">
    <property type="component" value="Chromosome"/>
</dbReference>
<dbReference type="CDD" id="cd00293">
    <property type="entry name" value="USP-like"/>
    <property type="match status" value="1"/>
</dbReference>
<accession>L0KLF1</accession>
<dbReference type="PRINTS" id="PR01438">
    <property type="entry name" value="UNVRSLSTRESS"/>
</dbReference>
<evidence type="ECO:0000313" key="1">
    <source>
        <dbReference type="EMBL" id="AGB44913.1"/>
    </source>
</evidence>
<organism evidence="1 2">
    <name type="scientific">Mesorhizobium australicum (strain HAMBI 3006 / LMG 24608 / WSM2073)</name>
    <dbReference type="NCBI Taxonomy" id="754035"/>
    <lineage>
        <taxon>Bacteria</taxon>
        <taxon>Pseudomonadati</taxon>
        <taxon>Pseudomonadota</taxon>
        <taxon>Alphaproteobacteria</taxon>
        <taxon>Hyphomicrobiales</taxon>
        <taxon>Phyllobacteriaceae</taxon>
        <taxon>Mesorhizobium</taxon>
    </lineage>
</organism>
<dbReference type="OrthoDB" id="9804721at2"/>
<dbReference type="HOGENOM" id="CLU_049301_5_2_5"/>